<evidence type="ECO:0000256" key="3">
    <source>
        <dbReference type="ARBA" id="ARBA00023008"/>
    </source>
</evidence>
<dbReference type="InterPro" id="IPR051403">
    <property type="entry name" value="NosZ/Cyto_c_oxidase_sub2"/>
</dbReference>
<evidence type="ECO:0000259" key="8">
    <source>
        <dbReference type="PROSITE" id="PS50857"/>
    </source>
</evidence>
<dbReference type="PROSITE" id="PS50857">
    <property type="entry name" value="COX2_CUA"/>
    <property type="match status" value="1"/>
</dbReference>
<evidence type="ECO:0000313" key="9">
    <source>
        <dbReference type="EMBL" id="TCT20037.1"/>
    </source>
</evidence>
<dbReference type="GO" id="GO:0030313">
    <property type="term" value="C:cell envelope"/>
    <property type="evidence" value="ECO:0007669"/>
    <property type="project" value="UniProtKB-SubCell"/>
</dbReference>
<dbReference type="CDD" id="cd13913">
    <property type="entry name" value="ba3_CcO_II_C"/>
    <property type="match status" value="1"/>
</dbReference>
<evidence type="ECO:0000256" key="6">
    <source>
        <dbReference type="ARBA" id="ARBA00047816"/>
    </source>
</evidence>
<dbReference type="GO" id="GO:0016020">
    <property type="term" value="C:membrane"/>
    <property type="evidence" value="ECO:0007669"/>
    <property type="project" value="InterPro"/>
</dbReference>
<keyword evidence="7" id="KW-0472">Membrane</keyword>
<keyword evidence="3" id="KW-0186">Copper</keyword>
<comment type="subcellular location">
    <subcellularLocation>
        <location evidence="1">Cell envelope</location>
    </subcellularLocation>
</comment>
<keyword evidence="2" id="KW-0479">Metal-binding</keyword>
<dbReference type="Proteomes" id="UP000294650">
    <property type="component" value="Unassembled WGS sequence"/>
</dbReference>
<accession>A0A4R3MWB9</accession>
<dbReference type="InterPro" id="IPR008972">
    <property type="entry name" value="Cupredoxin"/>
</dbReference>
<name>A0A4R3MWB9_9BACI</name>
<evidence type="ECO:0000256" key="2">
    <source>
        <dbReference type="ARBA" id="ARBA00022723"/>
    </source>
</evidence>
<dbReference type="GO" id="GO:0004129">
    <property type="term" value="F:cytochrome-c oxidase activity"/>
    <property type="evidence" value="ECO:0007669"/>
    <property type="project" value="UniProtKB-EC"/>
</dbReference>
<dbReference type="PROSITE" id="PS00078">
    <property type="entry name" value="COX2"/>
    <property type="match status" value="1"/>
</dbReference>
<evidence type="ECO:0000256" key="5">
    <source>
        <dbReference type="ARBA" id="ARBA00031399"/>
    </source>
</evidence>
<dbReference type="Gene3D" id="2.60.40.420">
    <property type="entry name" value="Cupredoxins - blue copper proteins"/>
    <property type="match status" value="1"/>
</dbReference>
<dbReference type="AlphaFoldDB" id="A0A4R3MWB9"/>
<organism evidence="9 10">
    <name type="scientific">Melghiribacillus thermohalophilus</name>
    <dbReference type="NCBI Taxonomy" id="1324956"/>
    <lineage>
        <taxon>Bacteria</taxon>
        <taxon>Bacillati</taxon>
        <taxon>Bacillota</taxon>
        <taxon>Bacilli</taxon>
        <taxon>Bacillales</taxon>
        <taxon>Bacillaceae</taxon>
        <taxon>Melghiribacillus</taxon>
    </lineage>
</organism>
<evidence type="ECO:0000256" key="4">
    <source>
        <dbReference type="ARBA" id="ARBA00024688"/>
    </source>
</evidence>
<protein>
    <recommendedName>
        <fullName evidence="5">Cytochrome aa3 subunit 2</fullName>
    </recommendedName>
</protein>
<sequence length="163" mass="18523">MDMPRYERIWMNIGIGSLIIFLIILGILAFGMGIHPPDSLEQTANPETIDIYPPFDQPGVYQTGPNEYEVIMTSFIFSYEPREIRVPLGAKIHFKATSKDVVHGLYVPNTNINLMLVPGHVTEYTYTFDEPGEHLFLCHEYCGTGHQLMQGRIIVYDPENTST</sequence>
<evidence type="ECO:0000256" key="1">
    <source>
        <dbReference type="ARBA" id="ARBA00004196"/>
    </source>
</evidence>
<evidence type="ECO:0000256" key="7">
    <source>
        <dbReference type="SAM" id="Phobius"/>
    </source>
</evidence>
<dbReference type="PANTHER" id="PTHR42838:SF2">
    <property type="entry name" value="NITROUS-OXIDE REDUCTASE"/>
    <property type="match status" value="1"/>
</dbReference>
<dbReference type="InterPro" id="IPR001505">
    <property type="entry name" value="Copper_CuA"/>
</dbReference>
<dbReference type="RefSeq" id="WP_132372295.1">
    <property type="nucleotide sequence ID" value="NZ_SMAN01000015.1"/>
</dbReference>
<keyword evidence="10" id="KW-1185">Reference proteome</keyword>
<dbReference type="InterPro" id="IPR034214">
    <property type="entry name" value="Ba3_CcO_II_C"/>
</dbReference>
<keyword evidence="7" id="KW-0812">Transmembrane</keyword>
<comment type="caution">
    <text evidence="9">The sequence shown here is derived from an EMBL/GenBank/DDBJ whole genome shotgun (WGS) entry which is preliminary data.</text>
</comment>
<dbReference type="InterPro" id="IPR002429">
    <property type="entry name" value="CcO_II-like_C"/>
</dbReference>
<comment type="function">
    <text evidence="4">Subunits I and II form the functional core of the enzyme complex. Electrons originating in cytochrome c are transferred via heme a and Cu(A) to the binuclear center formed by heme a3 and Cu(B).</text>
</comment>
<dbReference type="GO" id="GO:0005507">
    <property type="term" value="F:copper ion binding"/>
    <property type="evidence" value="ECO:0007669"/>
    <property type="project" value="InterPro"/>
</dbReference>
<gene>
    <name evidence="9" type="ORF">EDD68_11589</name>
</gene>
<dbReference type="OrthoDB" id="9773456at2"/>
<feature type="domain" description="Cytochrome oxidase subunit II copper A binding" evidence="8">
    <location>
        <begin position="63"/>
        <end position="163"/>
    </location>
</feature>
<feature type="transmembrane region" description="Helical" evidence="7">
    <location>
        <begin position="12"/>
        <end position="34"/>
    </location>
</feature>
<dbReference type="PANTHER" id="PTHR42838">
    <property type="entry name" value="CYTOCHROME C OXIDASE SUBUNIT II"/>
    <property type="match status" value="1"/>
</dbReference>
<evidence type="ECO:0000313" key="10">
    <source>
        <dbReference type="Proteomes" id="UP000294650"/>
    </source>
</evidence>
<proteinExistence type="predicted"/>
<reference evidence="9 10" key="1">
    <citation type="submission" date="2019-03" db="EMBL/GenBank/DDBJ databases">
        <title>Genomic Encyclopedia of Type Strains, Phase IV (KMG-IV): sequencing the most valuable type-strain genomes for metagenomic binning, comparative biology and taxonomic classification.</title>
        <authorList>
            <person name="Goeker M."/>
        </authorList>
    </citation>
    <scope>NUCLEOTIDE SEQUENCE [LARGE SCALE GENOMIC DNA]</scope>
    <source>
        <strain evidence="9 10">DSM 25894</strain>
    </source>
</reference>
<comment type="catalytic activity">
    <reaction evidence="6">
        <text>4 Fe(II)-[cytochrome c] + O2 + 8 H(+)(in) = 4 Fe(III)-[cytochrome c] + 2 H2O + 4 H(+)(out)</text>
        <dbReference type="Rhea" id="RHEA:11436"/>
        <dbReference type="Rhea" id="RHEA-COMP:10350"/>
        <dbReference type="Rhea" id="RHEA-COMP:14399"/>
        <dbReference type="ChEBI" id="CHEBI:15377"/>
        <dbReference type="ChEBI" id="CHEBI:15378"/>
        <dbReference type="ChEBI" id="CHEBI:15379"/>
        <dbReference type="ChEBI" id="CHEBI:29033"/>
        <dbReference type="ChEBI" id="CHEBI:29034"/>
        <dbReference type="EC" id="7.1.1.9"/>
    </reaction>
</comment>
<dbReference type="Pfam" id="PF00116">
    <property type="entry name" value="COX2"/>
    <property type="match status" value="1"/>
</dbReference>
<dbReference type="EMBL" id="SMAN01000015">
    <property type="protein sequence ID" value="TCT20037.1"/>
    <property type="molecule type" value="Genomic_DNA"/>
</dbReference>
<keyword evidence="7" id="KW-1133">Transmembrane helix</keyword>
<dbReference type="SUPFAM" id="SSF49503">
    <property type="entry name" value="Cupredoxins"/>
    <property type="match status" value="1"/>
</dbReference>